<feature type="region of interest" description="Disordered" evidence="1">
    <location>
        <begin position="77"/>
        <end position="105"/>
    </location>
</feature>
<dbReference type="Proteomes" id="UP000000305">
    <property type="component" value="Unassembled WGS sequence"/>
</dbReference>
<feature type="region of interest" description="Disordered" evidence="1">
    <location>
        <begin position="119"/>
        <end position="145"/>
    </location>
</feature>
<dbReference type="OrthoDB" id="6369412at2759"/>
<dbReference type="KEGG" id="dpx:DAPPUDRAFT_98435"/>
<dbReference type="AlphaFoldDB" id="E9G3N8"/>
<organism evidence="3 4">
    <name type="scientific">Daphnia pulex</name>
    <name type="common">Water flea</name>
    <dbReference type="NCBI Taxonomy" id="6669"/>
    <lineage>
        <taxon>Eukaryota</taxon>
        <taxon>Metazoa</taxon>
        <taxon>Ecdysozoa</taxon>
        <taxon>Arthropoda</taxon>
        <taxon>Crustacea</taxon>
        <taxon>Branchiopoda</taxon>
        <taxon>Diplostraca</taxon>
        <taxon>Cladocera</taxon>
        <taxon>Anomopoda</taxon>
        <taxon>Daphniidae</taxon>
        <taxon>Daphnia</taxon>
    </lineage>
</organism>
<evidence type="ECO:0000256" key="2">
    <source>
        <dbReference type="SAM" id="SignalP"/>
    </source>
</evidence>
<accession>E9G3N8</accession>
<dbReference type="InParanoid" id="E9G3N8"/>
<feature type="region of interest" description="Disordered" evidence="1">
    <location>
        <begin position="464"/>
        <end position="491"/>
    </location>
</feature>
<evidence type="ECO:0000313" key="4">
    <source>
        <dbReference type="Proteomes" id="UP000000305"/>
    </source>
</evidence>
<feature type="compositionally biased region" description="Basic and acidic residues" evidence="1">
    <location>
        <begin position="131"/>
        <end position="141"/>
    </location>
</feature>
<feature type="region of interest" description="Disordered" evidence="1">
    <location>
        <begin position="419"/>
        <end position="448"/>
    </location>
</feature>
<evidence type="ECO:0000313" key="3">
    <source>
        <dbReference type="EMBL" id="EFX85949.1"/>
    </source>
</evidence>
<evidence type="ECO:0000256" key="1">
    <source>
        <dbReference type="SAM" id="MobiDB-lite"/>
    </source>
</evidence>
<proteinExistence type="predicted"/>
<feature type="chain" id="PRO_5012271604" evidence="2">
    <location>
        <begin position="16"/>
        <end position="717"/>
    </location>
</feature>
<feature type="compositionally biased region" description="Low complexity" evidence="1">
    <location>
        <begin position="428"/>
        <end position="441"/>
    </location>
</feature>
<name>E9G3N8_DAPPU</name>
<feature type="signal peptide" evidence="2">
    <location>
        <begin position="1"/>
        <end position="15"/>
    </location>
</feature>
<keyword evidence="2" id="KW-0732">Signal</keyword>
<dbReference type="EMBL" id="GL732531">
    <property type="protein sequence ID" value="EFX85949.1"/>
    <property type="molecule type" value="Genomic_DNA"/>
</dbReference>
<reference evidence="3 4" key="1">
    <citation type="journal article" date="2011" name="Science">
        <title>The ecoresponsive genome of Daphnia pulex.</title>
        <authorList>
            <person name="Colbourne J.K."/>
            <person name="Pfrender M.E."/>
            <person name="Gilbert D."/>
            <person name="Thomas W.K."/>
            <person name="Tucker A."/>
            <person name="Oakley T.H."/>
            <person name="Tokishita S."/>
            <person name="Aerts A."/>
            <person name="Arnold G.J."/>
            <person name="Basu M.K."/>
            <person name="Bauer D.J."/>
            <person name="Caceres C.E."/>
            <person name="Carmel L."/>
            <person name="Casola C."/>
            <person name="Choi J.H."/>
            <person name="Detter J.C."/>
            <person name="Dong Q."/>
            <person name="Dusheyko S."/>
            <person name="Eads B.D."/>
            <person name="Frohlich T."/>
            <person name="Geiler-Samerotte K.A."/>
            <person name="Gerlach D."/>
            <person name="Hatcher P."/>
            <person name="Jogdeo S."/>
            <person name="Krijgsveld J."/>
            <person name="Kriventseva E.V."/>
            <person name="Kultz D."/>
            <person name="Laforsch C."/>
            <person name="Lindquist E."/>
            <person name="Lopez J."/>
            <person name="Manak J.R."/>
            <person name="Muller J."/>
            <person name="Pangilinan J."/>
            <person name="Patwardhan R.P."/>
            <person name="Pitluck S."/>
            <person name="Pritham E.J."/>
            <person name="Rechtsteiner A."/>
            <person name="Rho M."/>
            <person name="Rogozin I.B."/>
            <person name="Sakarya O."/>
            <person name="Salamov A."/>
            <person name="Schaack S."/>
            <person name="Shapiro H."/>
            <person name="Shiga Y."/>
            <person name="Skalitzky C."/>
            <person name="Smith Z."/>
            <person name="Souvorov A."/>
            <person name="Sung W."/>
            <person name="Tang Z."/>
            <person name="Tsuchiya D."/>
            <person name="Tu H."/>
            <person name="Vos H."/>
            <person name="Wang M."/>
            <person name="Wolf Y.I."/>
            <person name="Yamagata H."/>
            <person name="Yamada T."/>
            <person name="Ye Y."/>
            <person name="Shaw J.R."/>
            <person name="Andrews J."/>
            <person name="Crease T.J."/>
            <person name="Tang H."/>
            <person name="Lucas S.M."/>
            <person name="Robertson H.M."/>
            <person name="Bork P."/>
            <person name="Koonin E.V."/>
            <person name="Zdobnov E.M."/>
            <person name="Grigoriev I.V."/>
            <person name="Lynch M."/>
            <person name="Boore J.L."/>
        </authorList>
    </citation>
    <scope>NUCLEOTIDE SEQUENCE [LARGE SCALE GENOMIC DNA]</scope>
</reference>
<dbReference type="HOGENOM" id="CLU_385553_0_0_1"/>
<gene>
    <name evidence="3" type="ORF">DAPPUDRAFT_98435</name>
</gene>
<feature type="compositionally biased region" description="Polar residues" evidence="1">
    <location>
        <begin position="77"/>
        <end position="93"/>
    </location>
</feature>
<feature type="region of interest" description="Disordered" evidence="1">
    <location>
        <begin position="297"/>
        <end position="320"/>
    </location>
</feature>
<sequence length="717" mass="78158">MIYWLLLLELSVLAAQPFDNNNNNRPVDHQRKILVRMVWPGGHTVTPPSEDDTTPIPVVIPAASFSRQMIIRFPSSGSISSAEQKQQSLQAISSAGYDPPTTEESADYSLDSYVSLSLSSGGSDAEGADQNLHRSRNEKSYDGNNSKLDLLQQLLRLAPSSVENGNYDKCNHPFHSWICSNNNNKEIARSTTPQPTTTIQQQAEYFPISSFENVQILIPDLSPTIVPPLPAPPTPVEERIEVVDSWAGMDPCSHPFHSWMCKKPKIIQPPPPPPEFKETGASVLDENLLLPSVELSTTTSTTTPAPTVPPTTKRSSWDGADPCTHPFHSWLCGKRQPAARTTTSPPPTTTTPQPFIPDASFFISDLNPAPIPTTTQPPPPTTTLPPLIIRTLAPKKGWDEADSCSHPFHSWLCEKPKVRTTPPPTIPPRRITTPIPTTTTTPLPPPPPEETVIFETAPSIDEGNQLVPDVSPPPPITTAKPTKSSGWDEADSCSHPFHSWLCAKPQAKQPRTTRPPPTTTTPLPAADIQLPEAASNFETQDAIPLPPPEITTYRPAVKIIPTQSSGWAEGADPCSHPFHSWLCAPKPPAKARTTRPPPTTTLPPPADIQLPDASNFGPQDAIPLPSPVIIPTPTAVVIPSSGWAEGADPCTHPFHSWLCNRSPSAKQNLELGSNLRVGRQSSFQSEVEAQEEETVESSRWNKFESLRLLPSGVRQRK</sequence>
<keyword evidence="4" id="KW-1185">Reference proteome</keyword>
<feature type="region of interest" description="Disordered" evidence="1">
    <location>
        <begin position="504"/>
        <end position="524"/>
    </location>
</feature>
<protein>
    <submittedName>
        <fullName evidence="3">Uncharacterized protein</fullName>
    </submittedName>
</protein>